<feature type="region of interest" description="Disordered" evidence="16">
    <location>
        <begin position="569"/>
        <end position="660"/>
    </location>
</feature>
<evidence type="ECO:0000256" key="2">
    <source>
        <dbReference type="ARBA" id="ARBA00004393"/>
    </source>
</evidence>
<dbReference type="AlphaFoldDB" id="A0A6G1H492"/>
<keyword evidence="12 17" id="KW-0472">Membrane</keyword>
<evidence type="ECO:0000313" key="18">
    <source>
        <dbReference type="EMBL" id="KAF1987884.1"/>
    </source>
</evidence>
<feature type="transmembrane region" description="Helical" evidence="17">
    <location>
        <begin position="538"/>
        <end position="555"/>
    </location>
</feature>
<evidence type="ECO:0000256" key="17">
    <source>
        <dbReference type="SAM" id="Phobius"/>
    </source>
</evidence>
<dbReference type="PANTHER" id="PTHR11802:SF190">
    <property type="entry name" value="PHEROMONE-PROCESSING CARBOXYPEPTIDASE KEX1"/>
    <property type="match status" value="1"/>
</dbReference>
<dbReference type="InterPro" id="IPR018202">
    <property type="entry name" value="Ser_caboxypep_ser_AS"/>
</dbReference>
<dbReference type="SUPFAM" id="SSF53474">
    <property type="entry name" value="alpha/beta-Hydrolases"/>
    <property type="match status" value="1"/>
</dbReference>
<comment type="catalytic activity">
    <reaction evidence="1">
        <text>Preferential release of a C-terminal arginine or lysine residue.</text>
        <dbReference type="EC" id="3.4.16.6"/>
    </reaction>
</comment>
<evidence type="ECO:0000256" key="14">
    <source>
        <dbReference type="ARBA" id="ARBA00037042"/>
    </source>
</evidence>
<dbReference type="EC" id="3.4.16.-" evidence="15"/>
<keyword evidence="4 15" id="KW-0121">Carboxypeptidase</keyword>
<dbReference type="Gene3D" id="3.40.50.1820">
    <property type="entry name" value="alpha/beta hydrolase"/>
    <property type="match status" value="1"/>
</dbReference>
<name>A0A6G1H492_9PEZI</name>
<evidence type="ECO:0000256" key="15">
    <source>
        <dbReference type="RuleBase" id="RU361156"/>
    </source>
</evidence>
<dbReference type="EMBL" id="ML977150">
    <property type="protein sequence ID" value="KAF1987884.1"/>
    <property type="molecule type" value="Genomic_DNA"/>
</dbReference>
<evidence type="ECO:0000256" key="12">
    <source>
        <dbReference type="ARBA" id="ARBA00023136"/>
    </source>
</evidence>
<dbReference type="Proteomes" id="UP000800041">
    <property type="component" value="Unassembled WGS sequence"/>
</dbReference>
<evidence type="ECO:0000256" key="7">
    <source>
        <dbReference type="ARBA" id="ARBA00022703"/>
    </source>
</evidence>
<feature type="compositionally biased region" description="Acidic residues" evidence="16">
    <location>
        <begin position="599"/>
        <end position="617"/>
    </location>
</feature>
<reference evidence="18" key="1">
    <citation type="journal article" date="2020" name="Stud. Mycol.">
        <title>101 Dothideomycetes genomes: a test case for predicting lifestyles and emergence of pathogens.</title>
        <authorList>
            <person name="Haridas S."/>
            <person name="Albert R."/>
            <person name="Binder M."/>
            <person name="Bloem J."/>
            <person name="Labutti K."/>
            <person name="Salamov A."/>
            <person name="Andreopoulos B."/>
            <person name="Baker S."/>
            <person name="Barry K."/>
            <person name="Bills G."/>
            <person name="Bluhm B."/>
            <person name="Cannon C."/>
            <person name="Castanera R."/>
            <person name="Culley D."/>
            <person name="Daum C."/>
            <person name="Ezra D."/>
            <person name="Gonzalez J."/>
            <person name="Henrissat B."/>
            <person name="Kuo A."/>
            <person name="Liang C."/>
            <person name="Lipzen A."/>
            <person name="Lutzoni F."/>
            <person name="Magnuson J."/>
            <person name="Mondo S."/>
            <person name="Nolan M."/>
            <person name="Ohm R."/>
            <person name="Pangilinan J."/>
            <person name="Park H.-J."/>
            <person name="Ramirez L."/>
            <person name="Alfaro M."/>
            <person name="Sun H."/>
            <person name="Tritt A."/>
            <person name="Yoshinaga Y."/>
            <person name="Zwiers L.-H."/>
            <person name="Turgeon B."/>
            <person name="Goodwin S."/>
            <person name="Spatafora J."/>
            <person name="Crous P."/>
            <person name="Grigoriev I."/>
        </authorList>
    </citation>
    <scope>NUCLEOTIDE SEQUENCE</scope>
    <source>
        <strain evidence="18">CBS 113979</strain>
    </source>
</reference>
<keyword evidence="8" id="KW-0732">Signal</keyword>
<feature type="region of interest" description="Disordered" evidence="16">
    <location>
        <begin position="492"/>
        <end position="512"/>
    </location>
</feature>
<dbReference type="Pfam" id="PF00450">
    <property type="entry name" value="Peptidase_S10"/>
    <property type="match status" value="1"/>
</dbReference>
<evidence type="ECO:0000313" key="19">
    <source>
        <dbReference type="Proteomes" id="UP000800041"/>
    </source>
</evidence>
<dbReference type="InterPro" id="IPR001563">
    <property type="entry name" value="Peptidase_S10"/>
</dbReference>
<dbReference type="GO" id="GO:0006915">
    <property type="term" value="P:apoptotic process"/>
    <property type="evidence" value="ECO:0007669"/>
    <property type="project" value="UniProtKB-KW"/>
</dbReference>
<keyword evidence="13" id="KW-0325">Glycoprotein</keyword>
<organism evidence="18 19">
    <name type="scientific">Aulographum hederae CBS 113979</name>
    <dbReference type="NCBI Taxonomy" id="1176131"/>
    <lineage>
        <taxon>Eukaryota</taxon>
        <taxon>Fungi</taxon>
        <taxon>Dikarya</taxon>
        <taxon>Ascomycota</taxon>
        <taxon>Pezizomycotina</taxon>
        <taxon>Dothideomycetes</taxon>
        <taxon>Pleosporomycetidae</taxon>
        <taxon>Aulographales</taxon>
        <taxon>Aulographaceae</taxon>
    </lineage>
</organism>
<dbReference type="InterPro" id="IPR029058">
    <property type="entry name" value="AB_hydrolase_fold"/>
</dbReference>
<evidence type="ECO:0000256" key="8">
    <source>
        <dbReference type="ARBA" id="ARBA00022729"/>
    </source>
</evidence>
<dbReference type="PRINTS" id="PR00724">
    <property type="entry name" value="CRBOXYPTASEC"/>
</dbReference>
<keyword evidence="10 17" id="KW-1133">Transmembrane helix</keyword>
<evidence type="ECO:0000256" key="4">
    <source>
        <dbReference type="ARBA" id="ARBA00022645"/>
    </source>
</evidence>
<dbReference type="OrthoDB" id="443318at2759"/>
<keyword evidence="6 17" id="KW-0812">Transmembrane</keyword>
<comment type="similarity">
    <text evidence="3 15">Belongs to the peptidase S10 family.</text>
</comment>
<evidence type="ECO:0000256" key="11">
    <source>
        <dbReference type="ARBA" id="ARBA00023034"/>
    </source>
</evidence>
<dbReference type="GO" id="GO:0004185">
    <property type="term" value="F:serine-type carboxypeptidase activity"/>
    <property type="evidence" value="ECO:0007669"/>
    <property type="project" value="UniProtKB-UniRule"/>
</dbReference>
<evidence type="ECO:0000256" key="3">
    <source>
        <dbReference type="ARBA" id="ARBA00009431"/>
    </source>
</evidence>
<keyword evidence="7" id="KW-0053">Apoptosis</keyword>
<evidence type="ECO:0000256" key="9">
    <source>
        <dbReference type="ARBA" id="ARBA00022801"/>
    </source>
</evidence>
<evidence type="ECO:0000256" key="16">
    <source>
        <dbReference type="SAM" id="MobiDB-lite"/>
    </source>
</evidence>
<dbReference type="FunFam" id="3.40.50.1820:FF:000121">
    <property type="entry name" value="Carboxypeptidase D"/>
    <property type="match status" value="1"/>
</dbReference>
<evidence type="ECO:0000256" key="1">
    <source>
        <dbReference type="ARBA" id="ARBA00001003"/>
    </source>
</evidence>
<keyword evidence="9 15" id="KW-0378">Hydrolase</keyword>
<evidence type="ECO:0000256" key="6">
    <source>
        <dbReference type="ARBA" id="ARBA00022692"/>
    </source>
</evidence>
<feature type="compositionally biased region" description="Gly residues" evidence="16">
    <location>
        <begin position="569"/>
        <end position="583"/>
    </location>
</feature>
<feature type="compositionally biased region" description="Basic and acidic residues" evidence="16">
    <location>
        <begin position="618"/>
        <end position="634"/>
    </location>
</feature>
<comment type="subcellular location">
    <subcellularLocation>
        <location evidence="2">Golgi apparatus</location>
        <location evidence="2">trans-Golgi network membrane</location>
        <topology evidence="2">Single-pass type I membrane protein</topology>
    </subcellularLocation>
</comment>
<evidence type="ECO:0000256" key="5">
    <source>
        <dbReference type="ARBA" id="ARBA00022670"/>
    </source>
</evidence>
<evidence type="ECO:0000256" key="13">
    <source>
        <dbReference type="ARBA" id="ARBA00023180"/>
    </source>
</evidence>
<proteinExistence type="inferred from homology"/>
<sequence>MAAPFTPHSSPGARQSPHLRIWKTLLAATWLCSISLFLTAAPVALAEKTAGDYFVHSLPGAPDGPLLKMHAGHIEVNPDHNGNLFFWHYQNRHLADKPRTVIWLNGGPGCSSEDGAMMEIGPYRVREGSQLEYNDGSWDEFANVLFVDNPVGTGFSYVDSNSYLHELDEMADQFMIFLEKFFLLFPEYSHDDLYLAGESYAGMHIPYIAHHILERNKSPGKEPYNLKGLLIGNGWTSPADQYLSYLPFAYKMGLVQGGSKEAKSLESQQAMCVKDLDKGGKDHVDTQSCEMILQEILRLSQKKVAGKDDKQCVNMYDVRLTDSYPSCGMNWPPDLATVTPYLRRKDVIEALHVNPDKRTGWTECNGAVGSNFKARKSKPAVKLLPDLLAQIPVLLFSGDQDMICNHLGTEELINNLPFNGGQGFELSPGTWAPRRQWTFEGEPAGMWQEARNLTYVVFYNSSHMVPFDYPRRTRDMLDRFMGVDIASIGGKPTDSRIDGEKGPVTSVGGHPNSTVAEEAEEAKLKEATWKAYYKSGEVALVVVIILASCGGIYVWRDRRRRAGYGLVGGGANGREGVRGGMGLGMESMRRKRSERDVEAADFDENELDDLGASDGEETERKRAERDREMERERYSIGGDSDEEENGSRKEKGANGHGSVR</sequence>
<keyword evidence="11" id="KW-0333">Golgi apparatus</keyword>
<dbReference type="GO" id="GO:0006508">
    <property type="term" value="P:proteolysis"/>
    <property type="evidence" value="ECO:0007669"/>
    <property type="project" value="UniProtKB-KW"/>
</dbReference>
<accession>A0A6G1H492</accession>
<dbReference type="PANTHER" id="PTHR11802">
    <property type="entry name" value="SERINE PROTEASE FAMILY S10 SERINE CARBOXYPEPTIDASE"/>
    <property type="match status" value="1"/>
</dbReference>
<protein>
    <recommendedName>
        <fullName evidence="15">Carboxypeptidase</fullName>
        <ecNumber evidence="15">3.4.16.-</ecNumber>
    </recommendedName>
</protein>
<gene>
    <name evidence="18" type="ORF">K402DRAFT_374394</name>
</gene>
<keyword evidence="19" id="KW-1185">Reference proteome</keyword>
<keyword evidence="5 15" id="KW-0645">Protease</keyword>
<comment type="function">
    <text evidence="14">Protease with a carboxypeptidase B-like function involved in the C-terminal processing of the lysine and arginine residues from protein precursors. Promotes cell fusion and is involved in the programmed cell death.</text>
</comment>
<dbReference type="GO" id="GO:0005802">
    <property type="term" value="C:trans-Golgi network"/>
    <property type="evidence" value="ECO:0007669"/>
    <property type="project" value="TreeGrafter"/>
</dbReference>
<evidence type="ECO:0000256" key="10">
    <source>
        <dbReference type="ARBA" id="ARBA00022989"/>
    </source>
</evidence>
<dbReference type="PROSITE" id="PS00131">
    <property type="entry name" value="CARBOXYPEPT_SER_SER"/>
    <property type="match status" value="1"/>
</dbReference>